<name>A0A0A9F7T3_ARUDO</name>
<reference evidence="1" key="1">
    <citation type="submission" date="2014-09" db="EMBL/GenBank/DDBJ databases">
        <authorList>
            <person name="Magalhaes I.L.F."/>
            <person name="Oliveira U."/>
            <person name="Santos F.R."/>
            <person name="Vidigal T.H.D.A."/>
            <person name="Brescovit A.D."/>
            <person name="Santos A.J."/>
        </authorList>
    </citation>
    <scope>NUCLEOTIDE SEQUENCE</scope>
    <source>
        <tissue evidence="1">Shoot tissue taken approximately 20 cm above the soil surface</tissue>
    </source>
</reference>
<accession>A0A0A9F7T3</accession>
<dbReference type="EMBL" id="GBRH01188816">
    <property type="protein sequence ID" value="JAE09080.1"/>
    <property type="molecule type" value="Transcribed_RNA"/>
</dbReference>
<protein>
    <submittedName>
        <fullName evidence="1">Uncharacterized protein</fullName>
    </submittedName>
</protein>
<evidence type="ECO:0000313" key="1">
    <source>
        <dbReference type="EMBL" id="JAE09080.1"/>
    </source>
</evidence>
<organism evidence="1">
    <name type="scientific">Arundo donax</name>
    <name type="common">Giant reed</name>
    <name type="synonym">Donax arundinaceus</name>
    <dbReference type="NCBI Taxonomy" id="35708"/>
    <lineage>
        <taxon>Eukaryota</taxon>
        <taxon>Viridiplantae</taxon>
        <taxon>Streptophyta</taxon>
        <taxon>Embryophyta</taxon>
        <taxon>Tracheophyta</taxon>
        <taxon>Spermatophyta</taxon>
        <taxon>Magnoliopsida</taxon>
        <taxon>Liliopsida</taxon>
        <taxon>Poales</taxon>
        <taxon>Poaceae</taxon>
        <taxon>PACMAD clade</taxon>
        <taxon>Arundinoideae</taxon>
        <taxon>Arundineae</taxon>
        <taxon>Arundo</taxon>
    </lineage>
</organism>
<dbReference type="AlphaFoldDB" id="A0A0A9F7T3"/>
<sequence length="55" mass="6394">MVVRGLHLPGQMATFHCILQKMRCHKFKLCFEFFYEGILPVTLTSFVISHFSICS</sequence>
<reference evidence="1" key="2">
    <citation type="journal article" date="2015" name="Data Brief">
        <title>Shoot transcriptome of the giant reed, Arundo donax.</title>
        <authorList>
            <person name="Barrero R.A."/>
            <person name="Guerrero F.D."/>
            <person name="Moolhuijzen P."/>
            <person name="Goolsby J.A."/>
            <person name="Tidwell J."/>
            <person name="Bellgard S.E."/>
            <person name="Bellgard M.I."/>
        </authorList>
    </citation>
    <scope>NUCLEOTIDE SEQUENCE</scope>
    <source>
        <tissue evidence="1">Shoot tissue taken approximately 20 cm above the soil surface</tissue>
    </source>
</reference>
<proteinExistence type="predicted"/>